<name>A0A3M6TRW7_POCDA</name>
<evidence type="ECO:0000256" key="1">
    <source>
        <dbReference type="SAM" id="MobiDB-lite"/>
    </source>
</evidence>
<dbReference type="EMBL" id="RCHS01003049">
    <property type="protein sequence ID" value="RMX44145.1"/>
    <property type="molecule type" value="Genomic_DNA"/>
</dbReference>
<keyword evidence="4" id="KW-1185">Reference proteome</keyword>
<evidence type="ECO:0000256" key="2">
    <source>
        <dbReference type="SAM" id="Phobius"/>
    </source>
</evidence>
<organism evidence="3 4">
    <name type="scientific">Pocillopora damicornis</name>
    <name type="common">Cauliflower coral</name>
    <name type="synonym">Millepora damicornis</name>
    <dbReference type="NCBI Taxonomy" id="46731"/>
    <lineage>
        <taxon>Eukaryota</taxon>
        <taxon>Metazoa</taxon>
        <taxon>Cnidaria</taxon>
        <taxon>Anthozoa</taxon>
        <taxon>Hexacorallia</taxon>
        <taxon>Scleractinia</taxon>
        <taxon>Astrocoeniina</taxon>
        <taxon>Pocilloporidae</taxon>
        <taxon>Pocillopora</taxon>
    </lineage>
</organism>
<dbReference type="Proteomes" id="UP000275408">
    <property type="component" value="Unassembled WGS sequence"/>
</dbReference>
<feature type="region of interest" description="Disordered" evidence="1">
    <location>
        <begin position="238"/>
        <end position="259"/>
    </location>
</feature>
<feature type="region of interest" description="Disordered" evidence="1">
    <location>
        <begin position="523"/>
        <end position="549"/>
    </location>
</feature>
<sequence length="568" mass="64340">MDRSSGRKNVSDLAVAITFLAPFLVYAFIEYLICCLWNLVLRSLHGLCCLLLHGLQKHFEGEEWTKQELAENYLPDKAQLICQLPQETNSSCQQNKRRSEGEISRLEESTDCFDGKDFNSLVKSIDYVVDKEFYRSEESTDYPGYFKKTSECQGTLPVEGRGKNKDKQSVEKVVQENEISCMQRPGLARKQRITKYNIYDTKPDDDILHQSSTASYRINCSNNETESDVHDSQAIISKANSNDQRFPCTRKENEQESGKRKIFDDNFLNESNTGTNREVLSEKMTETKYEASNRSKGNAEALIRLNNPRHGKSNKPEEKSHLTAVIATADNETQMPRMTMHAVNQSHSKGLFEEGKKDHELGAQQQLAKTTTTTTDSPQGKNYKWVTNSFQTEVTSGVKKEERLQLDVKGFCCNFVNCKSHPNDSETKRVSSLVRVANIAQTRYASSSDSATTATASEEGVTKTDFSTSSLITSPLLSQQENETFALPSNVDGSCPNPNFVGINPTRETPKKCKAPYMFETKTNDQNSVTATNSRRPNQRKEQMKRSRIPFPRVSQRLALKYRKTTWL</sequence>
<feature type="compositionally biased region" description="Basic and acidic residues" evidence="1">
    <location>
        <begin position="249"/>
        <end position="259"/>
    </location>
</feature>
<gene>
    <name evidence="3" type="ORF">pdam_00002535</name>
</gene>
<proteinExistence type="predicted"/>
<comment type="caution">
    <text evidence="3">The sequence shown here is derived from an EMBL/GenBank/DDBJ whole genome shotgun (WGS) entry which is preliminary data.</text>
</comment>
<keyword evidence="2" id="KW-0472">Membrane</keyword>
<accession>A0A3M6TRW7</accession>
<protein>
    <submittedName>
        <fullName evidence="3">Uncharacterized protein</fullName>
    </submittedName>
</protein>
<reference evidence="3 4" key="1">
    <citation type="journal article" date="2018" name="Sci. Rep.">
        <title>Comparative analysis of the Pocillopora damicornis genome highlights role of immune system in coral evolution.</title>
        <authorList>
            <person name="Cunning R."/>
            <person name="Bay R.A."/>
            <person name="Gillette P."/>
            <person name="Baker A.C."/>
            <person name="Traylor-Knowles N."/>
        </authorList>
    </citation>
    <scope>NUCLEOTIDE SEQUENCE [LARGE SCALE GENOMIC DNA]</scope>
    <source>
        <strain evidence="3">RSMAS</strain>
        <tissue evidence="3">Whole animal</tissue>
    </source>
</reference>
<feature type="transmembrane region" description="Helical" evidence="2">
    <location>
        <begin position="12"/>
        <end position="40"/>
    </location>
</feature>
<keyword evidence="2" id="KW-1133">Transmembrane helix</keyword>
<dbReference type="AlphaFoldDB" id="A0A3M6TRW7"/>
<evidence type="ECO:0000313" key="4">
    <source>
        <dbReference type="Proteomes" id="UP000275408"/>
    </source>
</evidence>
<keyword evidence="2" id="KW-0812">Transmembrane</keyword>
<feature type="compositionally biased region" description="Polar residues" evidence="1">
    <location>
        <begin position="524"/>
        <end position="536"/>
    </location>
</feature>
<evidence type="ECO:0000313" key="3">
    <source>
        <dbReference type="EMBL" id="RMX44145.1"/>
    </source>
</evidence>